<dbReference type="InterPro" id="IPR017438">
    <property type="entry name" value="ATP-NAD_kinase_N"/>
</dbReference>
<keyword evidence="3" id="KW-0808">Transferase</keyword>
<keyword evidence="7" id="KW-0444">Lipid biosynthesis</keyword>
<dbReference type="GO" id="GO:0008654">
    <property type="term" value="P:phospholipid biosynthetic process"/>
    <property type="evidence" value="ECO:0007669"/>
    <property type="project" value="UniProtKB-KW"/>
</dbReference>
<dbReference type="PANTHER" id="PTHR12358">
    <property type="entry name" value="SPHINGOSINE KINASE"/>
    <property type="match status" value="1"/>
</dbReference>
<dbReference type="InterPro" id="IPR016064">
    <property type="entry name" value="NAD/diacylglycerol_kinase_sf"/>
</dbReference>
<dbReference type="GO" id="GO:0016301">
    <property type="term" value="F:kinase activity"/>
    <property type="evidence" value="ECO:0007669"/>
    <property type="project" value="UniProtKB-KW"/>
</dbReference>
<keyword evidence="11" id="KW-1185">Reference proteome</keyword>
<dbReference type="EMBL" id="BJLP01000004">
    <property type="protein sequence ID" value="GEA80018.1"/>
    <property type="molecule type" value="Genomic_DNA"/>
</dbReference>
<reference evidence="10 11" key="1">
    <citation type="submission" date="2019-06" db="EMBL/GenBank/DDBJ databases">
        <title>Whole genome shotgun sequence of Cellulomonas uda NBRC 3747.</title>
        <authorList>
            <person name="Hosoyama A."/>
            <person name="Uohara A."/>
            <person name="Ohji S."/>
            <person name="Ichikawa N."/>
        </authorList>
    </citation>
    <scope>NUCLEOTIDE SEQUENCE [LARGE SCALE GENOMIC DNA]</scope>
    <source>
        <strain evidence="10 11">NBRC 3747</strain>
    </source>
</reference>
<dbReference type="Gene3D" id="2.60.200.40">
    <property type="match status" value="1"/>
</dbReference>
<evidence type="ECO:0000256" key="2">
    <source>
        <dbReference type="ARBA" id="ARBA00005983"/>
    </source>
</evidence>
<evidence type="ECO:0000256" key="6">
    <source>
        <dbReference type="ARBA" id="ARBA00022840"/>
    </source>
</evidence>
<evidence type="ECO:0000313" key="10">
    <source>
        <dbReference type="EMBL" id="GEA80018.1"/>
    </source>
</evidence>
<evidence type="ECO:0000256" key="3">
    <source>
        <dbReference type="ARBA" id="ARBA00022679"/>
    </source>
</evidence>
<evidence type="ECO:0000256" key="5">
    <source>
        <dbReference type="ARBA" id="ARBA00022777"/>
    </source>
</evidence>
<organism evidence="10 11">
    <name type="scientific">Cellulomonas uda</name>
    <dbReference type="NCBI Taxonomy" id="1714"/>
    <lineage>
        <taxon>Bacteria</taxon>
        <taxon>Bacillati</taxon>
        <taxon>Actinomycetota</taxon>
        <taxon>Actinomycetes</taxon>
        <taxon>Micrococcales</taxon>
        <taxon>Cellulomonadaceae</taxon>
        <taxon>Cellulomonas</taxon>
    </lineage>
</organism>
<comment type="cofactor">
    <cofactor evidence="1">
        <name>Mg(2+)</name>
        <dbReference type="ChEBI" id="CHEBI:18420"/>
    </cofactor>
</comment>
<keyword evidence="7" id="KW-0443">Lipid metabolism</keyword>
<dbReference type="PANTHER" id="PTHR12358:SF54">
    <property type="entry name" value="SPHINGOSINE KINASE RELATED PROTEIN"/>
    <property type="match status" value="1"/>
</dbReference>
<protein>
    <submittedName>
        <fullName evidence="10">Sphingosine kinase</fullName>
    </submittedName>
</protein>
<dbReference type="PROSITE" id="PS50146">
    <property type="entry name" value="DAGK"/>
    <property type="match status" value="1"/>
</dbReference>
<dbReference type="InterPro" id="IPR050187">
    <property type="entry name" value="Lipid_Phosphate_FormReg"/>
</dbReference>
<evidence type="ECO:0000256" key="8">
    <source>
        <dbReference type="ARBA" id="ARBA00023264"/>
    </source>
</evidence>
<keyword evidence="7" id="KW-0594">Phospholipid biosynthesis</keyword>
<sequence>MTRVAIVANPAKQEVVEARPRLDAVCERHGLERPLWFETTPEDPGSGQTREALEQGADLVCAFGGDGTVRAVAEVLAGGDVPLGLLPGGTGNLLARALSLTSDDVEDAMQVVLDGRDERIDVGTLRFDGDDEEHVFLVMAGVGLDAETMVRTDERLKAVVGWPAYILGGLRAVVGRGFTARVQVQGGSPVRRTTRAVVIGNSGRLQGGVELMPDARLDDGLLDVAVVAPRGLVGWARTLATVVTSGRGHRHLDRHQGAAVRVRTDRPIATQLDGDPVGDHREVEARVRAGALTVRVAREAHEVRGRD</sequence>
<dbReference type="AlphaFoldDB" id="A0A4Y3KAM3"/>
<name>A0A4Y3KAM3_CELUD</name>
<keyword evidence="8" id="KW-1208">Phospholipid metabolism</keyword>
<dbReference type="RefSeq" id="WP_141318389.1">
    <property type="nucleotide sequence ID" value="NZ_BJLP01000004.1"/>
</dbReference>
<gene>
    <name evidence="10" type="ORF">CUD01_04620</name>
</gene>
<evidence type="ECO:0000259" key="9">
    <source>
        <dbReference type="PROSITE" id="PS50146"/>
    </source>
</evidence>
<dbReference type="SUPFAM" id="SSF111331">
    <property type="entry name" value="NAD kinase/diacylglycerol kinase-like"/>
    <property type="match status" value="1"/>
</dbReference>
<feature type="domain" description="DAGKc" evidence="9">
    <location>
        <begin position="1"/>
        <end position="129"/>
    </location>
</feature>
<dbReference type="Pfam" id="PF19279">
    <property type="entry name" value="YegS_C"/>
    <property type="match status" value="1"/>
</dbReference>
<keyword evidence="6" id="KW-0067">ATP-binding</keyword>
<evidence type="ECO:0000256" key="7">
    <source>
        <dbReference type="ARBA" id="ARBA00023209"/>
    </source>
</evidence>
<comment type="similarity">
    <text evidence="2">Belongs to the diacylglycerol/lipid kinase family.</text>
</comment>
<keyword evidence="5 10" id="KW-0418">Kinase</keyword>
<dbReference type="Pfam" id="PF00781">
    <property type="entry name" value="DAGK_cat"/>
    <property type="match status" value="1"/>
</dbReference>
<dbReference type="Proteomes" id="UP000315842">
    <property type="component" value="Unassembled WGS sequence"/>
</dbReference>
<evidence type="ECO:0000313" key="11">
    <source>
        <dbReference type="Proteomes" id="UP000315842"/>
    </source>
</evidence>
<accession>A0A4Y3KAM3</accession>
<keyword evidence="4" id="KW-0547">Nucleotide-binding</keyword>
<evidence type="ECO:0000256" key="1">
    <source>
        <dbReference type="ARBA" id="ARBA00001946"/>
    </source>
</evidence>
<dbReference type="GO" id="GO:0005524">
    <property type="term" value="F:ATP binding"/>
    <property type="evidence" value="ECO:0007669"/>
    <property type="project" value="UniProtKB-KW"/>
</dbReference>
<comment type="caution">
    <text evidence="10">The sequence shown here is derived from an EMBL/GenBank/DDBJ whole genome shotgun (WGS) entry which is preliminary data.</text>
</comment>
<dbReference type="Gene3D" id="3.40.50.10330">
    <property type="entry name" value="Probable inorganic polyphosphate/atp-NAD kinase, domain 1"/>
    <property type="match status" value="1"/>
</dbReference>
<proteinExistence type="inferred from homology"/>
<dbReference type="InterPro" id="IPR045540">
    <property type="entry name" value="YegS/DAGK_C"/>
</dbReference>
<evidence type="ECO:0000256" key="4">
    <source>
        <dbReference type="ARBA" id="ARBA00022741"/>
    </source>
</evidence>
<dbReference type="InterPro" id="IPR001206">
    <property type="entry name" value="Diacylglycerol_kinase_cat_dom"/>
</dbReference>